<evidence type="ECO:0000313" key="2">
    <source>
        <dbReference type="EMBL" id="SDD62375.1"/>
    </source>
</evidence>
<dbReference type="Proteomes" id="UP000199494">
    <property type="component" value="Unassembled WGS sequence"/>
</dbReference>
<feature type="compositionally biased region" description="Basic and acidic residues" evidence="1">
    <location>
        <begin position="20"/>
        <end position="30"/>
    </location>
</feature>
<name>A0A1G6WBC3_9PSEU</name>
<dbReference type="RefSeq" id="WP_245865212.1">
    <property type="nucleotide sequence ID" value="NZ_CP016353.1"/>
</dbReference>
<dbReference type="STRING" id="530584.SAMN05421630_110249"/>
<proteinExistence type="predicted"/>
<organism evidence="2 3">
    <name type="scientific">Prauserella marina</name>
    <dbReference type="NCBI Taxonomy" id="530584"/>
    <lineage>
        <taxon>Bacteria</taxon>
        <taxon>Bacillati</taxon>
        <taxon>Actinomycetota</taxon>
        <taxon>Actinomycetes</taxon>
        <taxon>Pseudonocardiales</taxon>
        <taxon>Pseudonocardiaceae</taxon>
        <taxon>Prauserella</taxon>
    </lineage>
</organism>
<evidence type="ECO:0000313" key="3">
    <source>
        <dbReference type="Proteomes" id="UP000199494"/>
    </source>
</evidence>
<gene>
    <name evidence="2" type="ORF">SAMN05421630_110249</name>
</gene>
<evidence type="ECO:0000256" key="1">
    <source>
        <dbReference type="SAM" id="MobiDB-lite"/>
    </source>
</evidence>
<reference evidence="2 3" key="1">
    <citation type="submission" date="2016-10" db="EMBL/GenBank/DDBJ databases">
        <authorList>
            <person name="de Groot N.N."/>
        </authorList>
    </citation>
    <scope>NUCLEOTIDE SEQUENCE [LARGE SCALE GENOMIC DNA]</scope>
    <source>
        <strain evidence="2 3">CGMCC 4.5506</strain>
    </source>
</reference>
<protein>
    <submittedName>
        <fullName evidence="2">Uncharacterized protein</fullName>
    </submittedName>
</protein>
<accession>A0A1G6WBC3</accession>
<keyword evidence="3" id="KW-1185">Reference proteome</keyword>
<sequence>MAASRSTHDQPMFMTWCQRAAERPDRDKVRAPHQQALHQPTPDLDYTPAPEYPSLYTPLNKDQLDMIRRVLINEDDALHAAVLLDAASYPEVVHSAQDNTEEDLEGVTTIRALRQPAYADLEAALRRINRAVDSETEPCHQRRWEGHDDGTTALRALGLQLLELGFTVADASGLDCAEVESAVSRVYGLSGQAS</sequence>
<dbReference type="EMBL" id="FMZE01000010">
    <property type="protein sequence ID" value="SDD62375.1"/>
    <property type="molecule type" value="Genomic_DNA"/>
</dbReference>
<feature type="region of interest" description="Disordered" evidence="1">
    <location>
        <begin position="17"/>
        <end position="48"/>
    </location>
</feature>
<dbReference type="AlphaFoldDB" id="A0A1G6WBC3"/>